<organism evidence="3">
    <name type="scientific">Hymenolepis diminuta</name>
    <name type="common">Rat tapeworm</name>
    <dbReference type="NCBI Taxonomy" id="6216"/>
    <lineage>
        <taxon>Eukaryota</taxon>
        <taxon>Metazoa</taxon>
        <taxon>Spiralia</taxon>
        <taxon>Lophotrochozoa</taxon>
        <taxon>Platyhelminthes</taxon>
        <taxon>Cestoda</taxon>
        <taxon>Eucestoda</taxon>
        <taxon>Cyclophyllidea</taxon>
        <taxon>Hymenolepididae</taxon>
        <taxon>Hymenolepis</taxon>
    </lineage>
</organism>
<evidence type="ECO:0000313" key="1">
    <source>
        <dbReference type="EMBL" id="VDL64495.1"/>
    </source>
</evidence>
<name>A0A0R3SYY6_HYMDI</name>
<dbReference type="AlphaFoldDB" id="A0A0R3SYY6"/>
<dbReference type="WBParaSite" id="HDID_0001098201-mRNA-1">
    <property type="protein sequence ID" value="HDID_0001098201-mRNA-1"/>
    <property type="gene ID" value="HDID_0001098201"/>
</dbReference>
<reference evidence="1 2" key="2">
    <citation type="submission" date="2018-11" db="EMBL/GenBank/DDBJ databases">
        <authorList>
            <consortium name="Pathogen Informatics"/>
        </authorList>
    </citation>
    <scope>NUCLEOTIDE SEQUENCE [LARGE SCALE GENOMIC DNA]</scope>
</reference>
<evidence type="ECO:0000313" key="2">
    <source>
        <dbReference type="Proteomes" id="UP000274504"/>
    </source>
</evidence>
<evidence type="ECO:0000313" key="3">
    <source>
        <dbReference type="WBParaSite" id="HDID_0001098201-mRNA-1"/>
    </source>
</evidence>
<gene>
    <name evidence="1" type="ORF">HDID_LOCUS10979</name>
</gene>
<reference evidence="3" key="1">
    <citation type="submission" date="2017-02" db="UniProtKB">
        <authorList>
            <consortium name="WormBaseParasite"/>
        </authorList>
    </citation>
    <scope>IDENTIFICATION</scope>
</reference>
<dbReference type="Proteomes" id="UP000274504">
    <property type="component" value="Unassembled WGS sequence"/>
</dbReference>
<dbReference type="EMBL" id="UYSG01012227">
    <property type="protein sequence ID" value="VDL64495.1"/>
    <property type="molecule type" value="Genomic_DNA"/>
</dbReference>
<protein>
    <submittedName>
        <fullName evidence="3">C2H2-type domain-containing protein</fullName>
    </submittedName>
</protein>
<sequence>MHFQNSLLFAVSTTIRPRSSSDLIYVPMTHNPCLTCLNASIDFPSFYNLLASHKKHITAHALAWPYPSDLHKATLVFPDNKHWSVRTPTRPVHLLSSSARSPLSLPLSVTHCGFLEYIFGQLNSWCSASQLLLALTQTATNW</sequence>
<proteinExistence type="predicted"/>
<accession>A0A0R3SYY6</accession>